<evidence type="ECO:0000313" key="2">
    <source>
        <dbReference type="EMBL" id="ABO96610.1"/>
    </source>
</evidence>
<dbReference type="GeneID" id="5002369"/>
<protein>
    <recommendedName>
        <fullName evidence="1">C2 domain-containing protein</fullName>
    </recommendedName>
</protein>
<dbReference type="SMART" id="SM00239">
    <property type="entry name" value="C2"/>
    <property type="match status" value="1"/>
</dbReference>
<dbReference type="EMBL" id="CP000586">
    <property type="protein sequence ID" value="ABO96610.1"/>
    <property type="molecule type" value="Genomic_DNA"/>
</dbReference>
<dbReference type="InterPro" id="IPR035892">
    <property type="entry name" value="C2_domain_sf"/>
</dbReference>
<dbReference type="eggNOG" id="KOG1030">
    <property type="taxonomic scope" value="Eukaryota"/>
</dbReference>
<accession>A4RZE6</accession>
<dbReference type="OrthoDB" id="419768at2759"/>
<reference evidence="2 3" key="1">
    <citation type="journal article" date="2007" name="Proc. Natl. Acad. Sci. U.S.A.">
        <title>The tiny eukaryote Ostreococcus provides genomic insights into the paradox of plankton speciation.</title>
        <authorList>
            <person name="Palenik B."/>
            <person name="Grimwood J."/>
            <person name="Aerts A."/>
            <person name="Rouze P."/>
            <person name="Salamov A."/>
            <person name="Putnam N."/>
            <person name="Dupont C."/>
            <person name="Jorgensen R."/>
            <person name="Derelle E."/>
            <person name="Rombauts S."/>
            <person name="Zhou K."/>
            <person name="Otillar R."/>
            <person name="Merchant S.S."/>
            <person name="Podell S."/>
            <person name="Gaasterland T."/>
            <person name="Napoli C."/>
            <person name="Gendler K."/>
            <person name="Manuell A."/>
            <person name="Tai V."/>
            <person name="Vallon O."/>
            <person name="Piganeau G."/>
            <person name="Jancek S."/>
            <person name="Heijde M."/>
            <person name="Jabbari K."/>
            <person name="Bowler C."/>
            <person name="Lohr M."/>
            <person name="Robbens S."/>
            <person name="Werner G."/>
            <person name="Dubchak I."/>
            <person name="Pazour G.J."/>
            <person name="Ren Q."/>
            <person name="Paulsen I."/>
            <person name="Delwiche C."/>
            <person name="Schmutz J."/>
            <person name="Rokhsar D."/>
            <person name="Van de Peer Y."/>
            <person name="Moreau H."/>
            <person name="Grigoriev I.V."/>
        </authorList>
    </citation>
    <scope>NUCLEOTIDE SEQUENCE [LARGE SCALE GENOMIC DNA]</scope>
    <source>
        <strain evidence="2 3">CCE9901</strain>
    </source>
</reference>
<dbReference type="KEGG" id="olu:OSTLU_9049"/>
<gene>
    <name evidence="2" type="ORF">OSTLU_9049</name>
</gene>
<dbReference type="SUPFAM" id="SSF49562">
    <property type="entry name" value="C2 domain (Calcium/lipid-binding domain, CaLB)"/>
    <property type="match status" value="1"/>
</dbReference>
<feature type="non-terminal residue" evidence="2">
    <location>
        <position position="123"/>
    </location>
</feature>
<dbReference type="Gramene" id="ABO96610">
    <property type="protein sequence ID" value="ABO96610"/>
    <property type="gene ID" value="OSTLU_9049"/>
</dbReference>
<evidence type="ECO:0000259" key="1">
    <source>
        <dbReference type="PROSITE" id="PS50004"/>
    </source>
</evidence>
<dbReference type="Proteomes" id="UP000001568">
    <property type="component" value="Chromosome 6"/>
</dbReference>
<dbReference type="InterPro" id="IPR052981">
    <property type="entry name" value="Ingression_C2_domain"/>
</dbReference>
<dbReference type="CDD" id="cd00030">
    <property type="entry name" value="C2"/>
    <property type="match status" value="1"/>
</dbReference>
<dbReference type="HOGENOM" id="CLU_109145_2_0_1"/>
<dbReference type="PANTHER" id="PTHR47052:SF3">
    <property type="entry name" value="INGRESSION PROTEIN 1"/>
    <property type="match status" value="1"/>
</dbReference>
<proteinExistence type="predicted"/>
<dbReference type="AlphaFoldDB" id="A4RZE6"/>
<sequence length="123" mass="13554">LRVAVLSAIRLRDTQTFGKQDPYVVLKCGGHADTFRTKVCRDGGTAPKWNERFTFALAGTEGNELNLRIWNRNTMTSDKCIGSATVKLDAVFKNETDDVDVEVFDTKGRAAGVINLVLTFTPS</sequence>
<dbReference type="PROSITE" id="PS50004">
    <property type="entry name" value="C2"/>
    <property type="match status" value="1"/>
</dbReference>
<dbReference type="Pfam" id="PF00168">
    <property type="entry name" value="C2"/>
    <property type="match status" value="1"/>
</dbReference>
<dbReference type="RefSeq" id="XP_001418317.1">
    <property type="nucleotide sequence ID" value="XM_001418280.1"/>
</dbReference>
<dbReference type="PANTHER" id="PTHR47052">
    <property type="entry name" value="CONSERVED SERINE PROLINE-RICH PROTEIN (AFU_ORTHOLOGUE AFUA_2G01790)"/>
    <property type="match status" value="1"/>
</dbReference>
<evidence type="ECO:0000313" key="3">
    <source>
        <dbReference type="Proteomes" id="UP000001568"/>
    </source>
</evidence>
<dbReference type="Gene3D" id="2.60.40.150">
    <property type="entry name" value="C2 domain"/>
    <property type="match status" value="1"/>
</dbReference>
<organism evidence="2 3">
    <name type="scientific">Ostreococcus lucimarinus (strain CCE9901)</name>
    <dbReference type="NCBI Taxonomy" id="436017"/>
    <lineage>
        <taxon>Eukaryota</taxon>
        <taxon>Viridiplantae</taxon>
        <taxon>Chlorophyta</taxon>
        <taxon>Mamiellophyceae</taxon>
        <taxon>Mamiellales</taxon>
        <taxon>Bathycoccaceae</taxon>
        <taxon>Ostreococcus</taxon>
    </lineage>
</organism>
<feature type="domain" description="C2" evidence="1">
    <location>
        <begin position="1"/>
        <end position="101"/>
    </location>
</feature>
<feature type="non-terminal residue" evidence="2">
    <location>
        <position position="1"/>
    </location>
</feature>
<dbReference type="InterPro" id="IPR000008">
    <property type="entry name" value="C2_dom"/>
</dbReference>
<dbReference type="OMA" id="YKDDEEC"/>
<name>A4RZE6_OSTLU</name>
<keyword evidence="3" id="KW-1185">Reference proteome</keyword>